<dbReference type="InParanoid" id="D7SYF1"/>
<sequence>MTSNNITKSAQKKNEKHYLHPTVCRLCFGE</sequence>
<name>D7SYF1_VITVI</name>
<dbReference type="HOGENOM" id="CLU_3407154_0_0_1"/>
<organism evidence="1 2">
    <name type="scientific">Vitis vinifera</name>
    <name type="common">Grape</name>
    <dbReference type="NCBI Taxonomy" id="29760"/>
    <lineage>
        <taxon>Eukaryota</taxon>
        <taxon>Viridiplantae</taxon>
        <taxon>Streptophyta</taxon>
        <taxon>Embryophyta</taxon>
        <taxon>Tracheophyta</taxon>
        <taxon>Spermatophyta</taxon>
        <taxon>Magnoliopsida</taxon>
        <taxon>eudicotyledons</taxon>
        <taxon>Gunneridae</taxon>
        <taxon>Pentapetalae</taxon>
        <taxon>rosids</taxon>
        <taxon>Vitales</taxon>
        <taxon>Vitaceae</taxon>
        <taxon>Viteae</taxon>
        <taxon>Vitis</taxon>
    </lineage>
</organism>
<evidence type="ECO:0000313" key="1">
    <source>
        <dbReference type="EMBL" id="CBI22820.3"/>
    </source>
</evidence>
<dbReference type="PaxDb" id="29760-VIT_05s0077g00150.t01"/>
<gene>
    <name evidence="1" type="ordered locus">VIT_05s0077g00150</name>
</gene>
<evidence type="ECO:0000313" key="2">
    <source>
        <dbReference type="Proteomes" id="UP000009183"/>
    </source>
</evidence>
<protein>
    <submittedName>
        <fullName evidence="1">Uncharacterized protein</fullName>
    </submittedName>
</protein>
<dbReference type="AlphaFoldDB" id="D7SYF1"/>
<dbReference type="Proteomes" id="UP000009183">
    <property type="component" value="Chromosome 5"/>
</dbReference>
<reference evidence="2" key="1">
    <citation type="journal article" date="2007" name="Nature">
        <title>The grapevine genome sequence suggests ancestral hexaploidization in major angiosperm phyla.</title>
        <authorList>
            <consortium name="The French-Italian Public Consortium for Grapevine Genome Characterization."/>
            <person name="Jaillon O."/>
            <person name="Aury J.-M."/>
            <person name="Noel B."/>
            <person name="Policriti A."/>
            <person name="Clepet C."/>
            <person name="Casagrande A."/>
            <person name="Choisne N."/>
            <person name="Aubourg S."/>
            <person name="Vitulo N."/>
            <person name="Jubin C."/>
            <person name="Vezzi A."/>
            <person name="Legeai F."/>
            <person name="Hugueney P."/>
            <person name="Dasilva C."/>
            <person name="Horner D."/>
            <person name="Mica E."/>
            <person name="Jublot D."/>
            <person name="Poulain J."/>
            <person name="Bruyere C."/>
            <person name="Billault A."/>
            <person name="Segurens B."/>
            <person name="Gouyvenoux M."/>
            <person name="Ugarte E."/>
            <person name="Cattonaro F."/>
            <person name="Anthouard V."/>
            <person name="Vico V."/>
            <person name="Del Fabbro C."/>
            <person name="Alaux M."/>
            <person name="Di Gaspero G."/>
            <person name="Dumas V."/>
            <person name="Felice N."/>
            <person name="Paillard S."/>
            <person name="Juman I."/>
            <person name="Moroldo M."/>
            <person name="Scalabrin S."/>
            <person name="Canaguier A."/>
            <person name="Le Clainche I."/>
            <person name="Malacrida G."/>
            <person name="Durand E."/>
            <person name="Pesole G."/>
            <person name="Laucou V."/>
            <person name="Chatelet P."/>
            <person name="Merdinoglu D."/>
            <person name="Delledonne M."/>
            <person name="Pezzotti M."/>
            <person name="Lecharny A."/>
            <person name="Scarpelli C."/>
            <person name="Artiguenave F."/>
            <person name="Pe M.E."/>
            <person name="Valle G."/>
            <person name="Morgante M."/>
            <person name="Caboche M."/>
            <person name="Adam-Blondon A.-F."/>
            <person name="Weissenbach J."/>
            <person name="Quetier F."/>
            <person name="Wincker P."/>
        </authorList>
    </citation>
    <scope>NUCLEOTIDE SEQUENCE [LARGE SCALE GENOMIC DNA]</scope>
    <source>
        <strain evidence="2">cv. Pinot noir / PN40024</strain>
    </source>
</reference>
<accession>D7SYF1</accession>
<keyword evidence="2" id="KW-1185">Reference proteome</keyword>
<proteinExistence type="predicted"/>
<dbReference type="EMBL" id="FN595246">
    <property type="protein sequence ID" value="CBI22820.3"/>
    <property type="molecule type" value="Genomic_DNA"/>
</dbReference>